<accession>A0A023DAU3</accession>
<dbReference type="Proteomes" id="UP000023561">
    <property type="component" value="Unassembled WGS sequence"/>
</dbReference>
<keyword evidence="8" id="KW-1185">Reference proteome</keyword>
<name>A0A023DAU3_9BACL</name>
<keyword evidence="4 6" id="KW-1133">Transmembrane helix</keyword>
<comment type="similarity">
    <text evidence="2">Belongs to the UPF0382 family.</text>
</comment>
<dbReference type="OrthoDB" id="9802121at2"/>
<feature type="transmembrane region" description="Helical" evidence="6">
    <location>
        <begin position="67"/>
        <end position="88"/>
    </location>
</feature>
<reference evidence="7 8" key="1">
    <citation type="submission" date="2014-04" db="EMBL/GenBank/DDBJ databases">
        <title>Whole genome shotgun sequence of Geobacillus caldoxylosilyticus NBRC 107762.</title>
        <authorList>
            <person name="Hosoyama A."/>
            <person name="Hosoyama Y."/>
            <person name="Katano-Makiyama Y."/>
            <person name="Tsuchikane K."/>
            <person name="Ohji S."/>
            <person name="Ichikawa N."/>
            <person name="Yamazoe A."/>
            <person name="Fujita N."/>
        </authorList>
    </citation>
    <scope>NUCLEOTIDE SEQUENCE [LARGE SCALE GENOMIC DNA]</scope>
    <source>
        <strain evidence="7 8">NBRC 107762</strain>
    </source>
</reference>
<feature type="transmembrane region" description="Helical" evidence="6">
    <location>
        <begin position="41"/>
        <end position="60"/>
    </location>
</feature>
<evidence type="ECO:0008006" key="9">
    <source>
        <dbReference type="Google" id="ProtNLM"/>
    </source>
</evidence>
<dbReference type="InterPro" id="IPR006696">
    <property type="entry name" value="DUF423"/>
</dbReference>
<evidence type="ECO:0000313" key="7">
    <source>
        <dbReference type="EMBL" id="GAJ38465.1"/>
    </source>
</evidence>
<dbReference type="PANTHER" id="PTHR43461">
    <property type="entry name" value="TRANSMEMBRANE PROTEIN 256"/>
    <property type="match status" value="1"/>
</dbReference>
<dbReference type="EMBL" id="BAWO01000004">
    <property type="protein sequence ID" value="GAJ38465.1"/>
    <property type="molecule type" value="Genomic_DNA"/>
</dbReference>
<proteinExistence type="inferred from homology"/>
<dbReference type="RefSeq" id="WP_042406875.1">
    <property type="nucleotide sequence ID" value="NZ_BAWO01000004.1"/>
</dbReference>
<evidence type="ECO:0000256" key="5">
    <source>
        <dbReference type="ARBA" id="ARBA00023136"/>
    </source>
</evidence>
<dbReference type="GO" id="GO:0005886">
    <property type="term" value="C:plasma membrane"/>
    <property type="evidence" value="ECO:0007669"/>
    <property type="project" value="TreeGrafter"/>
</dbReference>
<feature type="transmembrane region" description="Helical" evidence="6">
    <location>
        <begin position="100"/>
        <end position="120"/>
    </location>
</feature>
<protein>
    <recommendedName>
        <fullName evidence="9">DUF423 domain-containing protein</fullName>
    </recommendedName>
</protein>
<organism evidence="7 8">
    <name type="scientific">Parageobacillus caldoxylosilyticus NBRC 107762</name>
    <dbReference type="NCBI Taxonomy" id="1220594"/>
    <lineage>
        <taxon>Bacteria</taxon>
        <taxon>Bacillati</taxon>
        <taxon>Bacillota</taxon>
        <taxon>Bacilli</taxon>
        <taxon>Bacillales</taxon>
        <taxon>Anoxybacillaceae</taxon>
        <taxon>Saccharococcus</taxon>
    </lineage>
</organism>
<dbReference type="AlphaFoldDB" id="A0A023DAU3"/>
<evidence type="ECO:0000256" key="6">
    <source>
        <dbReference type="SAM" id="Phobius"/>
    </source>
</evidence>
<evidence type="ECO:0000313" key="8">
    <source>
        <dbReference type="Proteomes" id="UP000023561"/>
    </source>
</evidence>
<gene>
    <name evidence="7" type="ORF">GCA01S_004_00650</name>
</gene>
<dbReference type="PANTHER" id="PTHR43461:SF1">
    <property type="entry name" value="TRANSMEMBRANE PROTEIN 256"/>
    <property type="match status" value="1"/>
</dbReference>
<dbReference type="Pfam" id="PF04241">
    <property type="entry name" value="DUF423"/>
    <property type="match status" value="1"/>
</dbReference>
<keyword evidence="3 6" id="KW-0812">Transmembrane</keyword>
<evidence type="ECO:0000256" key="4">
    <source>
        <dbReference type="ARBA" id="ARBA00022989"/>
    </source>
</evidence>
<comment type="caution">
    <text evidence="7">The sequence shown here is derived from an EMBL/GenBank/DDBJ whole genome shotgun (WGS) entry which is preliminary data.</text>
</comment>
<keyword evidence="5 6" id="KW-0472">Membrane</keyword>
<evidence type="ECO:0000256" key="1">
    <source>
        <dbReference type="ARBA" id="ARBA00004141"/>
    </source>
</evidence>
<evidence type="ECO:0000256" key="3">
    <source>
        <dbReference type="ARBA" id="ARBA00022692"/>
    </source>
</evidence>
<evidence type="ECO:0000256" key="2">
    <source>
        <dbReference type="ARBA" id="ARBA00009694"/>
    </source>
</evidence>
<comment type="subcellular location">
    <subcellularLocation>
        <location evidence="1">Membrane</location>
        <topology evidence="1">Multi-pass membrane protein</topology>
    </subcellularLocation>
</comment>
<sequence>MKTFVFLGALNAFLAVALGAFGAHGLEGKIPDRYFEIWKTAVQYQMFHALGLFAVGLLLGKFPQAGLISIAGWMMFVGIVLFSGSLYVLSVTQIKPLGAITPFGGVAFLIAWVLIGYAAMKIG</sequence>